<gene>
    <name evidence="3" type="ORF">HPB52_008728</name>
</gene>
<evidence type="ECO:0000313" key="4">
    <source>
        <dbReference type="Proteomes" id="UP000821837"/>
    </source>
</evidence>
<feature type="compositionally biased region" description="Polar residues" evidence="1">
    <location>
        <begin position="59"/>
        <end position="70"/>
    </location>
</feature>
<evidence type="ECO:0000259" key="2">
    <source>
        <dbReference type="PROSITE" id="PS51719"/>
    </source>
</evidence>
<dbReference type="Gene3D" id="3.40.50.300">
    <property type="entry name" value="P-loop containing nucleotide triphosphate hydrolases"/>
    <property type="match status" value="1"/>
</dbReference>
<dbReference type="InterPro" id="IPR030379">
    <property type="entry name" value="G_SEPTIN_dom"/>
</dbReference>
<protein>
    <recommendedName>
        <fullName evidence="2">Septin-type G domain-containing protein</fullName>
    </recommendedName>
</protein>
<dbReference type="InterPro" id="IPR027417">
    <property type="entry name" value="P-loop_NTPase"/>
</dbReference>
<dbReference type="GO" id="GO:0005525">
    <property type="term" value="F:GTP binding"/>
    <property type="evidence" value="ECO:0007669"/>
    <property type="project" value="InterPro"/>
</dbReference>
<dbReference type="SUPFAM" id="SSF52540">
    <property type="entry name" value="P-loop containing nucleoside triphosphate hydrolases"/>
    <property type="match status" value="1"/>
</dbReference>
<keyword evidence="4" id="KW-1185">Reference proteome</keyword>
<dbReference type="PROSITE" id="PS51719">
    <property type="entry name" value="G_SEPTIN"/>
    <property type="match status" value="1"/>
</dbReference>
<organism evidence="3 4">
    <name type="scientific">Rhipicephalus sanguineus</name>
    <name type="common">Brown dog tick</name>
    <name type="synonym">Ixodes sanguineus</name>
    <dbReference type="NCBI Taxonomy" id="34632"/>
    <lineage>
        <taxon>Eukaryota</taxon>
        <taxon>Metazoa</taxon>
        <taxon>Ecdysozoa</taxon>
        <taxon>Arthropoda</taxon>
        <taxon>Chelicerata</taxon>
        <taxon>Arachnida</taxon>
        <taxon>Acari</taxon>
        <taxon>Parasitiformes</taxon>
        <taxon>Ixodida</taxon>
        <taxon>Ixodoidea</taxon>
        <taxon>Ixodidae</taxon>
        <taxon>Rhipicephalinae</taxon>
        <taxon>Rhipicephalus</taxon>
        <taxon>Rhipicephalus</taxon>
    </lineage>
</organism>
<reference evidence="3" key="2">
    <citation type="submission" date="2021-09" db="EMBL/GenBank/DDBJ databases">
        <authorList>
            <person name="Jia N."/>
            <person name="Wang J."/>
            <person name="Shi W."/>
            <person name="Du L."/>
            <person name="Sun Y."/>
            <person name="Zhan W."/>
            <person name="Jiang J."/>
            <person name="Wang Q."/>
            <person name="Zhang B."/>
            <person name="Ji P."/>
            <person name="Sakyi L.B."/>
            <person name="Cui X."/>
            <person name="Yuan T."/>
            <person name="Jiang B."/>
            <person name="Yang W."/>
            <person name="Lam T.T.-Y."/>
            <person name="Chang Q."/>
            <person name="Ding S."/>
            <person name="Wang X."/>
            <person name="Zhu J."/>
            <person name="Ruan X."/>
            <person name="Zhao L."/>
            <person name="Wei J."/>
            <person name="Que T."/>
            <person name="Du C."/>
            <person name="Cheng J."/>
            <person name="Dai P."/>
            <person name="Han X."/>
            <person name="Huang E."/>
            <person name="Gao Y."/>
            <person name="Liu J."/>
            <person name="Shao H."/>
            <person name="Ye R."/>
            <person name="Li L."/>
            <person name="Wei W."/>
            <person name="Wang X."/>
            <person name="Wang C."/>
            <person name="Huo Q."/>
            <person name="Li W."/>
            <person name="Guo W."/>
            <person name="Chen H."/>
            <person name="Chen S."/>
            <person name="Zhou L."/>
            <person name="Zhou L."/>
            <person name="Ni X."/>
            <person name="Tian J."/>
            <person name="Zhou Y."/>
            <person name="Sheng Y."/>
            <person name="Liu T."/>
            <person name="Pan Y."/>
            <person name="Xia L."/>
            <person name="Li J."/>
            <person name="Zhao F."/>
            <person name="Cao W."/>
        </authorList>
    </citation>
    <scope>NUCLEOTIDE SEQUENCE</scope>
    <source>
        <strain evidence="3">Rsan-2018</strain>
        <tissue evidence="3">Larvae</tissue>
    </source>
</reference>
<evidence type="ECO:0000256" key="1">
    <source>
        <dbReference type="SAM" id="MobiDB-lite"/>
    </source>
</evidence>
<reference evidence="3" key="1">
    <citation type="journal article" date="2020" name="Cell">
        <title>Large-Scale Comparative Analyses of Tick Genomes Elucidate Their Genetic Diversity and Vector Capacities.</title>
        <authorList>
            <consortium name="Tick Genome and Microbiome Consortium (TIGMIC)"/>
            <person name="Jia N."/>
            <person name="Wang J."/>
            <person name="Shi W."/>
            <person name="Du L."/>
            <person name="Sun Y."/>
            <person name="Zhan W."/>
            <person name="Jiang J.F."/>
            <person name="Wang Q."/>
            <person name="Zhang B."/>
            <person name="Ji P."/>
            <person name="Bell-Sakyi L."/>
            <person name="Cui X.M."/>
            <person name="Yuan T.T."/>
            <person name="Jiang B.G."/>
            <person name="Yang W.F."/>
            <person name="Lam T.T."/>
            <person name="Chang Q.C."/>
            <person name="Ding S.J."/>
            <person name="Wang X.J."/>
            <person name="Zhu J.G."/>
            <person name="Ruan X.D."/>
            <person name="Zhao L."/>
            <person name="Wei J.T."/>
            <person name="Ye R.Z."/>
            <person name="Que T.C."/>
            <person name="Du C.H."/>
            <person name="Zhou Y.H."/>
            <person name="Cheng J.X."/>
            <person name="Dai P.F."/>
            <person name="Guo W.B."/>
            <person name="Han X.H."/>
            <person name="Huang E.J."/>
            <person name="Li L.F."/>
            <person name="Wei W."/>
            <person name="Gao Y.C."/>
            <person name="Liu J.Z."/>
            <person name="Shao H.Z."/>
            <person name="Wang X."/>
            <person name="Wang C.C."/>
            <person name="Yang T.C."/>
            <person name="Huo Q.B."/>
            <person name="Li W."/>
            <person name="Chen H.Y."/>
            <person name="Chen S.E."/>
            <person name="Zhou L.G."/>
            <person name="Ni X.B."/>
            <person name="Tian J.H."/>
            <person name="Sheng Y."/>
            <person name="Liu T."/>
            <person name="Pan Y.S."/>
            <person name="Xia L.Y."/>
            <person name="Li J."/>
            <person name="Zhao F."/>
            <person name="Cao W.C."/>
        </authorList>
    </citation>
    <scope>NUCLEOTIDE SEQUENCE</scope>
    <source>
        <strain evidence="3">Rsan-2018</strain>
    </source>
</reference>
<dbReference type="VEuPathDB" id="VectorBase:RSAN_026605"/>
<accession>A0A9D4SZT1</accession>
<proteinExistence type="predicted"/>
<feature type="region of interest" description="Disordered" evidence="1">
    <location>
        <begin position="39"/>
        <end position="73"/>
    </location>
</feature>
<dbReference type="Proteomes" id="UP000821837">
    <property type="component" value="Chromosome 3"/>
</dbReference>
<sequence length="253" mass="27254">MPVLPHRSSSSDSATGVSARPGSCYPILRRFFGQSCHHGIRRSSRSSSTPPRPDRQKAPSRSSLTLTSDCLPSDEEQTELSKLCTDCRDSNFDENKECSKVSTSKSANLVSSHCAVRRNECAGVLSSAAVVSAPFTYASMADNISASHSYAGFASLPNQVYRRVIRKGFEFTLMVVGESGLGKSTLVNSMFMANIYGSEYPGPSHRVKKTTCVEATRVRLREGSVDLTLTVVDTPGFGDAVDTTCPGSQYPTT</sequence>
<dbReference type="PANTHER" id="PTHR18884">
    <property type="entry name" value="SEPTIN"/>
    <property type="match status" value="1"/>
</dbReference>
<feature type="domain" description="Septin-type G" evidence="2">
    <location>
        <begin position="167"/>
        <end position="253"/>
    </location>
</feature>
<name>A0A9D4SZT1_RHISA</name>
<evidence type="ECO:0000313" key="3">
    <source>
        <dbReference type="EMBL" id="KAH7961381.1"/>
    </source>
</evidence>
<dbReference type="AlphaFoldDB" id="A0A9D4SZT1"/>
<comment type="caution">
    <text evidence="3">The sequence shown here is derived from an EMBL/GenBank/DDBJ whole genome shotgun (WGS) entry which is preliminary data.</text>
</comment>
<dbReference type="EMBL" id="JABSTV010001249">
    <property type="protein sequence ID" value="KAH7961381.1"/>
    <property type="molecule type" value="Genomic_DNA"/>
</dbReference>
<dbReference type="Pfam" id="PF00735">
    <property type="entry name" value="Septin"/>
    <property type="match status" value="1"/>
</dbReference>